<evidence type="ECO:0000259" key="2">
    <source>
        <dbReference type="Pfam" id="PF02775"/>
    </source>
</evidence>
<evidence type="ECO:0000313" key="4">
    <source>
        <dbReference type="EMBL" id="MBC8519292.1"/>
    </source>
</evidence>
<dbReference type="GO" id="GO:0044281">
    <property type="term" value="P:small molecule metabolic process"/>
    <property type="evidence" value="ECO:0007669"/>
    <property type="project" value="UniProtKB-ARBA"/>
</dbReference>
<gene>
    <name evidence="4" type="ORF">H8D24_02660</name>
</gene>
<dbReference type="EMBL" id="JACNFK010000020">
    <property type="protein sequence ID" value="MBC8519292.1"/>
    <property type="molecule type" value="Genomic_DNA"/>
</dbReference>
<sequence length="320" mass="35286">MFGIKADWSLDIQERYFTLDDYEGNEARWCSGCGDHAVLATAHRILRDAQLPPEKSVFVSGIGCSSRMPHYMATYGLHGLHGRALPLACGVKSRRPDLDVWVATGDGDCFSIGTAHWIHAVRYNMDMTVLVFDNQIYGLTKKQTSPTTPIEFKTSTHPQGASLDMLNPNTVTLGITNASFVAQVVDWNPPLLHETLKAAHKHKGTSFVRIIQRCPVFVDSITKELQEDASRLRLLTHENGIPVAKGIEKLFPETMEHDPADMAEALQIARDETEKGIIPVGLLYQNSNIPCYSDLSSVGHDATDEIKIAATNDALDAFAI</sequence>
<dbReference type="SUPFAM" id="SSF52518">
    <property type="entry name" value="Thiamin diphosphate-binding fold (THDP-binding)"/>
    <property type="match status" value="1"/>
</dbReference>
<dbReference type="Pfam" id="PF12367">
    <property type="entry name" value="PFO_beta_C"/>
    <property type="match status" value="1"/>
</dbReference>
<feature type="domain" description="Thiamine pyrophosphate enzyme TPP-binding" evidence="2">
    <location>
        <begin position="62"/>
        <end position="209"/>
    </location>
</feature>
<dbReference type="PANTHER" id="PTHR48084:SF4">
    <property type="entry name" value="2-OXOGLUTARATE OXIDOREDUCTASE SUBUNIT KORB"/>
    <property type="match status" value="1"/>
</dbReference>
<comment type="caution">
    <text evidence="4">The sequence shown here is derived from an EMBL/GenBank/DDBJ whole genome shotgun (WGS) entry which is preliminary data.</text>
</comment>
<dbReference type="GO" id="GO:0016625">
    <property type="term" value="F:oxidoreductase activity, acting on the aldehyde or oxo group of donors, iron-sulfur protein as acceptor"/>
    <property type="evidence" value="ECO:0007669"/>
    <property type="project" value="UniProtKB-ARBA"/>
</dbReference>
<dbReference type="GO" id="GO:0045333">
    <property type="term" value="P:cellular respiration"/>
    <property type="evidence" value="ECO:0007669"/>
    <property type="project" value="UniProtKB-ARBA"/>
</dbReference>
<evidence type="ECO:0000313" key="5">
    <source>
        <dbReference type="Proteomes" id="UP000654401"/>
    </source>
</evidence>
<dbReference type="AlphaFoldDB" id="A0A8J6P9J2"/>
<dbReference type="Gene3D" id="3.40.50.970">
    <property type="match status" value="1"/>
</dbReference>
<reference evidence="4 5" key="1">
    <citation type="submission" date="2020-08" db="EMBL/GenBank/DDBJ databases">
        <title>Bridging the membrane lipid divide: bacteria of the FCB group superphylum have the potential to synthesize archaeal ether lipids.</title>
        <authorList>
            <person name="Villanueva L."/>
            <person name="Von Meijenfeldt F.A.B."/>
            <person name="Westbye A.B."/>
            <person name="Yadav S."/>
            <person name="Hopmans E.C."/>
            <person name="Dutilh B.E."/>
            <person name="Sinninghe Damste J.S."/>
        </authorList>
    </citation>
    <scope>NUCLEOTIDE SEQUENCE [LARGE SCALE GENOMIC DNA]</scope>
    <source>
        <strain evidence="4">NIOZ-UU100</strain>
    </source>
</reference>
<feature type="domain" description="Pyruvate ferredoxin oxidoreductase beta subunit C-terminal" evidence="3">
    <location>
        <begin position="256"/>
        <end position="295"/>
    </location>
</feature>
<name>A0A8J6P9J2_9GAMM</name>
<dbReference type="PANTHER" id="PTHR48084">
    <property type="entry name" value="2-OXOGLUTARATE OXIDOREDUCTASE SUBUNIT KORB-RELATED"/>
    <property type="match status" value="1"/>
</dbReference>
<dbReference type="InterPro" id="IPR032686">
    <property type="entry name" value="PFO_beta_C"/>
</dbReference>
<dbReference type="Proteomes" id="UP000654401">
    <property type="component" value="Unassembled WGS sequence"/>
</dbReference>
<proteinExistence type="predicted"/>
<dbReference type="InterPro" id="IPR051457">
    <property type="entry name" value="2-oxoacid:Fd_oxidoreductase"/>
</dbReference>
<dbReference type="InterPro" id="IPR011766">
    <property type="entry name" value="TPP_enzyme_TPP-bd"/>
</dbReference>
<keyword evidence="1" id="KW-0560">Oxidoreductase</keyword>
<organism evidence="4 5">
    <name type="scientific">Candidatus Thiopontia autotrophica</name>
    <dbReference type="NCBI Taxonomy" id="2841688"/>
    <lineage>
        <taxon>Bacteria</taxon>
        <taxon>Pseudomonadati</taxon>
        <taxon>Pseudomonadota</taxon>
        <taxon>Gammaproteobacteria</taxon>
        <taxon>Candidatus Thiopontia</taxon>
    </lineage>
</organism>
<protein>
    <submittedName>
        <fullName evidence="4">2-oxoglutarate oxidoreductase</fullName>
    </submittedName>
</protein>
<evidence type="ECO:0000256" key="1">
    <source>
        <dbReference type="ARBA" id="ARBA00023002"/>
    </source>
</evidence>
<dbReference type="GO" id="GO:0030976">
    <property type="term" value="F:thiamine pyrophosphate binding"/>
    <property type="evidence" value="ECO:0007669"/>
    <property type="project" value="InterPro"/>
</dbReference>
<evidence type="ECO:0000259" key="3">
    <source>
        <dbReference type="Pfam" id="PF12367"/>
    </source>
</evidence>
<dbReference type="InterPro" id="IPR029061">
    <property type="entry name" value="THDP-binding"/>
</dbReference>
<dbReference type="Pfam" id="PF02775">
    <property type="entry name" value="TPP_enzyme_C"/>
    <property type="match status" value="1"/>
</dbReference>
<dbReference type="CDD" id="cd03375">
    <property type="entry name" value="TPP_OGFOR"/>
    <property type="match status" value="1"/>
</dbReference>
<accession>A0A8J6P9J2</accession>